<sequence>MIKAFRRLVAALTFLAVIAAALKAAFDWVAQSGDDDHEVFADDDRETV</sequence>
<accession>A0A6J6P884</accession>
<reference evidence="1" key="1">
    <citation type="submission" date="2020-05" db="EMBL/GenBank/DDBJ databases">
        <authorList>
            <person name="Chiriac C."/>
            <person name="Salcher M."/>
            <person name="Ghai R."/>
            <person name="Kavagutti S V."/>
        </authorList>
    </citation>
    <scope>NUCLEOTIDE SEQUENCE</scope>
</reference>
<proteinExistence type="predicted"/>
<protein>
    <submittedName>
        <fullName evidence="1">Unannotated protein</fullName>
    </submittedName>
</protein>
<dbReference type="EMBL" id="CAEZXV010000005">
    <property type="protein sequence ID" value="CAB4692705.1"/>
    <property type="molecule type" value="Genomic_DNA"/>
</dbReference>
<evidence type="ECO:0000313" key="1">
    <source>
        <dbReference type="EMBL" id="CAB4692705.1"/>
    </source>
</evidence>
<dbReference type="AlphaFoldDB" id="A0A6J6P884"/>
<gene>
    <name evidence="1" type="ORF">UFOPK2598_00147</name>
</gene>
<organism evidence="1">
    <name type="scientific">freshwater metagenome</name>
    <dbReference type="NCBI Taxonomy" id="449393"/>
    <lineage>
        <taxon>unclassified sequences</taxon>
        <taxon>metagenomes</taxon>
        <taxon>ecological metagenomes</taxon>
    </lineage>
</organism>
<name>A0A6J6P884_9ZZZZ</name>